<gene>
    <name evidence="9" type="primary">ABSGL_03145.1 scaffold 4229</name>
</gene>
<accession>A0A168LWZ1</accession>
<organism evidence="9">
    <name type="scientific">Absidia glauca</name>
    <name type="common">Pin mould</name>
    <dbReference type="NCBI Taxonomy" id="4829"/>
    <lineage>
        <taxon>Eukaryota</taxon>
        <taxon>Fungi</taxon>
        <taxon>Fungi incertae sedis</taxon>
        <taxon>Mucoromycota</taxon>
        <taxon>Mucoromycotina</taxon>
        <taxon>Mucoromycetes</taxon>
        <taxon>Mucorales</taxon>
        <taxon>Cunninghamellaceae</taxon>
        <taxon>Absidia</taxon>
    </lineage>
</organism>
<dbReference type="Gene3D" id="1.10.10.10">
    <property type="entry name" value="Winged helix-like DNA-binding domain superfamily/Winged helix DNA-binding domain"/>
    <property type="match status" value="1"/>
</dbReference>
<dbReference type="PANTHER" id="PTHR10015:SF427">
    <property type="entry name" value="HEAT SHOCK FACTOR PROTEIN"/>
    <property type="match status" value="1"/>
</dbReference>
<sequence length="263" mass="30186">MNDANLHSIIRWSEQGTTICISNSILFCKSVLPHYFKHNNWHSFVRQLNLYGFRKVYHFNIAIDYASGRKDTFSTPHKRGRETVWQFKHRHFHRDGQASLFLIQRKLPLIQTPPPSKTQNMARLLAVIEKKLEVVEKEHEKVQIETQQLRQQQQDQQKLLVELIEEVVAVSKSLGTSQPLPDSCESCYTQTFHRSDDRAVSSCRMSTKSVDDSGSSSKGNDSYNRYDTSVNDTRDAVSSSTGSTKDRCFLPSFSDIISSIPKE</sequence>
<dbReference type="GO" id="GO:0003700">
    <property type="term" value="F:DNA-binding transcription factor activity"/>
    <property type="evidence" value="ECO:0007669"/>
    <property type="project" value="InterPro"/>
</dbReference>
<feature type="coiled-coil region" evidence="6">
    <location>
        <begin position="125"/>
        <end position="166"/>
    </location>
</feature>
<evidence type="ECO:0000256" key="2">
    <source>
        <dbReference type="ARBA" id="ARBA00006403"/>
    </source>
</evidence>
<dbReference type="GO" id="GO:0005634">
    <property type="term" value="C:nucleus"/>
    <property type="evidence" value="ECO:0007669"/>
    <property type="project" value="UniProtKB-SubCell"/>
</dbReference>
<dbReference type="OrthoDB" id="60033at2759"/>
<evidence type="ECO:0000256" key="7">
    <source>
        <dbReference type="SAM" id="MobiDB-lite"/>
    </source>
</evidence>
<feature type="region of interest" description="Disordered" evidence="7">
    <location>
        <begin position="198"/>
        <end position="244"/>
    </location>
</feature>
<protein>
    <recommendedName>
        <fullName evidence="8">HSF-type DNA-binding domain-containing protein</fullName>
    </recommendedName>
</protein>
<evidence type="ECO:0000313" key="10">
    <source>
        <dbReference type="Proteomes" id="UP000078561"/>
    </source>
</evidence>
<evidence type="ECO:0000259" key="8">
    <source>
        <dbReference type="SMART" id="SM00415"/>
    </source>
</evidence>
<evidence type="ECO:0000313" key="9">
    <source>
        <dbReference type="EMBL" id="SAL97640.1"/>
    </source>
</evidence>
<name>A0A168LWZ1_ABSGL</name>
<dbReference type="InParanoid" id="A0A168LWZ1"/>
<evidence type="ECO:0000256" key="1">
    <source>
        <dbReference type="ARBA" id="ARBA00004123"/>
    </source>
</evidence>
<dbReference type="SUPFAM" id="SSF46785">
    <property type="entry name" value="Winged helix' DNA-binding domain"/>
    <property type="match status" value="1"/>
</dbReference>
<dbReference type="PANTHER" id="PTHR10015">
    <property type="entry name" value="HEAT SHOCK TRANSCRIPTION FACTOR"/>
    <property type="match status" value="1"/>
</dbReference>
<dbReference type="OMA" id="SQYFESC"/>
<dbReference type="PRINTS" id="PR00056">
    <property type="entry name" value="HSFDOMAIN"/>
</dbReference>
<keyword evidence="6" id="KW-0175">Coiled coil</keyword>
<feature type="compositionally biased region" description="Polar residues" evidence="7">
    <location>
        <begin position="223"/>
        <end position="243"/>
    </location>
</feature>
<dbReference type="AlphaFoldDB" id="A0A168LWZ1"/>
<dbReference type="InterPro" id="IPR036390">
    <property type="entry name" value="WH_DNA-bd_sf"/>
</dbReference>
<dbReference type="InterPro" id="IPR000232">
    <property type="entry name" value="HSF_DNA-bd"/>
</dbReference>
<dbReference type="GO" id="GO:0043565">
    <property type="term" value="F:sequence-specific DNA binding"/>
    <property type="evidence" value="ECO:0007669"/>
    <property type="project" value="InterPro"/>
</dbReference>
<keyword evidence="10" id="KW-1185">Reference proteome</keyword>
<keyword evidence="3" id="KW-0238">DNA-binding</keyword>
<dbReference type="Proteomes" id="UP000078561">
    <property type="component" value="Unassembled WGS sequence"/>
</dbReference>
<dbReference type="Pfam" id="PF00447">
    <property type="entry name" value="HSF_DNA-bind"/>
    <property type="match status" value="1"/>
</dbReference>
<reference evidence="9" key="1">
    <citation type="submission" date="2016-04" db="EMBL/GenBank/DDBJ databases">
        <authorList>
            <person name="Evans L.H."/>
            <person name="Alamgir A."/>
            <person name="Owens N."/>
            <person name="Weber N.D."/>
            <person name="Virtaneva K."/>
            <person name="Barbian K."/>
            <person name="Babar A."/>
            <person name="Rosenke K."/>
        </authorList>
    </citation>
    <scope>NUCLEOTIDE SEQUENCE [LARGE SCALE GENOMIC DNA]</scope>
    <source>
        <strain evidence="9">CBS 101.48</strain>
    </source>
</reference>
<dbReference type="SMART" id="SM00415">
    <property type="entry name" value="HSF"/>
    <property type="match status" value="1"/>
</dbReference>
<evidence type="ECO:0000256" key="3">
    <source>
        <dbReference type="ARBA" id="ARBA00023125"/>
    </source>
</evidence>
<evidence type="ECO:0000256" key="6">
    <source>
        <dbReference type="SAM" id="Coils"/>
    </source>
</evidence>
<proteinExistence type="inferred from homology"/>
<keyword evidence="4" id="KW-0539">Nucleus</keyword>
<evidence type="ECO:0000256" key="4">
    <source>
        <dbReference type="ARBA" id="ARBA00023242"/>
    </source>
</evidence>
<dbReference type="STRING" id="4829.A0A168LWZ1"/>
<dbReference type="EMBL" id="LT551876">
    <property type="protein sequence ID" value="SAL97640.1"/>
    <property type="molecule type" value="Genomic_DNA"/>
</dbReference>
<feature type="compositionally biased region" description="Low complexity" evidence="7">
    <location>
        <begin position="206"/>
        <end position="222"/>
    </location>
</feature>
<feature type="domain" description="HSF-type DNA-binding" evidence="8">
    <location>
        <begin position="2"/>
        <end position="106"/>
    </location>
</feature>
<comment type="subcellular location">
    <subcellularLocation>
        <location evidence="1">Nucleus</location>
    </subcellularLocation>
</comment>
<evidence type="ECO:0000256" key="5">
    <source>
        <dbReference type="RuleBase" id="RU004020"/>
    </source>
</evidence>
<dbReference type="InterPro" id="IPR036388">
    <property type="entry name" value="WH-like_DNA-bd_sf"/>
</dbReference>
<comment type="similarity">
    <text evidence="2 5">Belongs to the HSF family.</text>
</comment>